<sequence>MVLSDNSYIVTGLHRKLKPIFMEPCNKMKCTPPKLVVKKCEDFLENFEVLSTHKIVENAKHDNKWKEDDSDLLKITGRILDVLGEIWSSPIYATSTSRNKQSE</sequence>
<proteinExistence type="predicted"/>
<dbReference type="EMBL" id="CAGKOT010000088">
    <property type="protein sequence ID" value="CAB5394303.1"/>
    <property type="molecule type" value="Genomic_DNA"/>
</dbReference>
<gene>
    <name evidence="1" type="ORF">CHRIB12_LOCUS23254</name>
</gene>
<dbReference type="OrthoDB" id="2350024at2759"/>
<organism evidence="1 2">
    <name type="scientific">Rhizophagus irregularis</name>
    <dbReference type="NCBI Taxonomy" id="588596"/>
    <lineage>
        <taxon>Eukaryota</taxon>
        <taxon>Fungi</taxon>
        <taxon>Fungi incertae sedis</taxon>
        <taxon>Mucoromycota</taxon>
        <taxon>Glomeromycotina</taxon>
        <taxon>Glomeromycetes</taxon>
        <taxon>Glomerales</taxon>
        <taxon>Glomeraceae</taxon>
        <taxon>Rhizophagus</taxon>
    </lineage>
</organism>
<reference evidence="1" key="1">
    <citation type="submission" date="2020-05" db="EMBL/GenBank/DDBJ databases">
        <authorList>
            <person name="Rincon C."/>
            <person name="Sanders R I."/>
            <person name="Robbins C."/>
            <person name="Chaturvedi A."/>
        </authorList>
    </citation>
    <scope>NUCLEOTIDE SEQUENCE</scope>
    <source>
        <strain evidence="1">CHB12</strain>
    </source>
</reference>
<comment type="caution">
    <text evidence="1">The sequence shown here is derived from an EMBL/GenBank/DDBJ whole genome shotgun (WGS) entry which is preliminary data.</text>
</comment>
<evidence type="ECO:0000313" key="2">
    <source>
        <dbReference type="Proteomes" id="UP000684084"/>
    </source>
</evidence>
<dbReference type="AlphaFoldDB" id="A0A916EKG7"/>
<protein>
    <submittedName>
        <fullName evidence="1">Uncharacterized protein</fullName>
    </submittedName>
</protein>
<name>A0A916EKG7_9GLOM</name>
<dbReference type="Proteomes" id="UP000684084">
    <property type="component" value="Unassembled WGS sequence"/>
</dbReference>
<evidence type="ECO:0000313" key="1">
    <source>
        <dbReference type="EMBL" id="CAB5394303.1"/>
    </source>
</evidence>
<accession>A0A916EKG7</accession>